<dbReference type="EMBL" id="VJMJ01000155">
    <property type="protein sequence ID" value="KAF0730197.1"/>
    <property type="molecule type" value="Genomic_DNA"/>
</dbReference>
<name>A0A6G0WRZ5_9STRA</name>
<accession>A0A6G0WRZ5</accession>
<evidence type="ECO:0000313" key="2">
    <source>
        <dbReference type="EMBL" id="KAF0730197.1"/>
    </source>
</evidence>
<keyword evidence="1" id="KW-0812">Transmembrane</keyword>
<dbReference type="AlphaFoldDB" id="A0A6G0WRZ5"/>
<organism evidence="2 3">
    <name type="scientific">Aphanomyces euteiches</name>
    <dbReference type="NCBI Taxonomy" id="100861"/>
    <lineage>
        <taxon>Eukaryota</taxon>
        <taxon>Sar</taxon>
        <taxon>Stramenopiles</taxon>
        <taxon>Oomycota</taxon>
        <taxon>Saprolegniomycetes</taxon>
        <taxon>Saprolegniales</taxon>
        <taxon>Verrucalvaceae</taxon>
        <taxon>Aphanomyces</taxon>
    </lineage>
</organism>
<reference evidence="2 3" key="1">
    <citation type="submission" date="2019-07" db="EMBL/GenBank/DDBJ databases">
        <title>Genomics analysis of Aphanomyces spp. identifies a new class of oomycete effector associated with host adaptation.</title>
        <authorList>
            <person name="Gaulin E."/>
        </authorList>
    </citation>
    <scope>NUCLEOTIDE SEQUENCE [LARGE SCALE GENOMIC DNA]</scope>
    <source>
        <strain evidence="2 3">ATCC 201684</strain>
    </source>
</reference>
<keyword evidence="1" id="KW-0472">Membrane</keyword>
<protein>
    <submittedName>
        <fullName evidence="2">Uncharacterized protein</fullName>
    </submittedName>
</protein>
<dbReference type="PROSITE" id="PS51257">
    <property type="entry name" value="PROKAR_LIPOPROTEIN"/>
    <property type="match status" value="1"/>
</dbReference>
<evidence type="ECO:0000256" key="1">
    <source>
        <dbReference type="SAM" id="Phobius"/>
    </source>
</evidence>
<gene>
    <name evidence="2" type="ORF">Ae201684_012202</name>
</gene>
<feature type="transmembrane region" description="Helical" evidence="1">
    <location>
        <begin position="20"/>
        <end position="43"/>
    </location>
</feature>
<dbReference type="VEuPathDB" id="FungiDB:AeMF1_004586"/>
<proteinExistence type="predicted"/>
<comment type="caution">
    <text evidence="2">The sequence shown here is derived from an EMBL/GenBank/DDBJ whole genome shotgun (WGS) entry which is preliminary data.</text>
</comment>
<keyword evidence="3" id="KW-1185">Reference proteome</keyword>
<dbReference type="Proteomes" id="UP000481153">
    <property type="component" value="Unassembled WGS sequence"/>
</dbReference>
<evidence type="ECO:0000313" key="3">
    <source>
        <dbReference type="Proteomes" id="UP000481153"/>
    </source>
</evidence>
<keyword evidence="1" id="KW-1133">Transmembrane helix</keyword>
<sequence>MNKGSNQEFIDGTQAQTTVVVPFLVLSCVLMNFTAVKTLSWLLRRFLFFYVATKMGPRGSWPHRMPQRQQFPTDSWASCGPQFLQSVAPSSTSRLPSHHSFHAVATSTLGKTKLSGVIINLSCLLIQMWEQL</sequence>